<dbReference type="InterPro" id="IPR001623">
    <property type="entry name" value="DnaJ_domain"/>
</dbReference>
<reference evidence="9" key="1">
    <citation type="submission" date="2019-06" db="EMBL/GenBank/DDBJ databases">
        <title>The complete genome of Emcibacter congregatus ZYLT.</title>
        <authorList>
            <person name="Zhao Z."/>
        </authorList>
    </citation>
    <scope>NUCLEOTIDE SEQUENCE [LARGE SCALE GENOMIC DNA]</scope>
    <source>
        <strain evidence="9">MCCC 1A06723</strain>
    </source>
</reference>
<proteinExistence type="inferred from homology"/>
<evidence type="ECO:0000256" key="5">
    <source>
        <dbReference type="ARBA" id="ARBA00038105"/>
    </source>
</evidence>
<evidence type="ECO:0000259" key="7">
    <source>
        <dbReference type="PROSITE" id="PS50076"/>
    </source>
</evidence>
<evidence type="ECO:0000256" key="4">
    <source>
        <dbReference type="ARBA" id="ARBA00023136"/>
    </source>
</evidence>
<keyword evidence="9" id="KW-1185">Reference proteome</keyword>
<dbReference type="OrthoDB" id="9811070at2"/>
<keyword evidence="4 6" id="KW-0472">Membrane</keyword>
<evidence type="ECO:0000256" key="1">
    <source>
        <dbReference type="ARBA" id="ARBA00004167"/>
    </source>
</evidence>
<dbReference type="PROSITE" id="PS50076">
    <property type="entry name" value="DNAJ_2"/>
    <property type="match status" value="1"/>
</dbReference>
<dbReference type="SMART" id="SM00271">
    <property type="entry name" value="DnaJ"/>
    <property type="match status" value="1"/>
</dbReference>
<dbReference type="GO" id="GO:0016020">
    <property type="term" value="C:membrane"/>
    <property type="evidence" value="ECO:0007669"/>
    <property type="project" value="UniProtKB-SubCell"/>
</dbReference>
<evidence type="ECO:0000256" key="3">
    <source>
        <dbReference type="ARBA" id="ARBA00022989"/>
    </source>
</evidence>
<name>A0A501PT95_9PROT</name>
<dbReference type="AlphaFoldDB" id="A0A501PT95"/>
<dbReference type="SUPFAM" id="SSF46565">
    <property type="entry name" value="Chaperone J-domain"/>
    <property type="match status" value="1"/>
</dbReference>
<feature type="transmembrane region" description="Helical" evidence="6">
    <location>
        <begin position="33"/>
        <end position="50"/>
    </location>
</feature>
<protein>
    <recommendedName>
        <fullName evidence="7">J domain-containing protein</fullName>
    </recommendedName>
</protein>
<evidence type="ECO:0000313" key="9">
    <source>
        <dbReference type="Proteomes" id="UP000319148"/>
    </source>
</evidence>
<feature type="transmembrane region" description="Helical" evidence="6">
    <location>
        <begin position="6"/>
        <end position="21"/>
    </location>
</feature>
<feature type="domain" description="J" evidence="7">
    <location>
        <begin position="103"/>
        <end position="156"/>
    </location>
</feature>
<dbReference type="PANTHER" id="PTHR12763:SF28">
    <property type="entry name" value="GEO10507P1-RELATED"/>
    <property type="match status" value="1"/>
</dbReference>
<comment type="subcellular location">
    <subcellularLocation>
        <location evidence="1">Membrane</location>
        <topology evidence="1">Single-pass membrane protein</topology>
    </subcellularLocation>
</comment>
<evidence type="ECO:0000256" key="2">
    <source>
        <dbReference type="ARBA" id="ARBA00022692"/>
    </source>
</evidence>
<comment type="caution">
    <text evidence="8">The sequence shown here is derived from an EMBL/GenBank/DDBJ whole genome shotgun (WGS) entry which is preliminary data.</text>
</comment>
<dbReference type="Gene3D" id="1.10.287.110">
    <property type="entry name" value="DnaJ domain"/>
    <property type="match status" value="1"/>
</dbReference>
<comment type="similarity">
    <text evidence="5">Belongs to the TIM14 family.</text>
</comment>
<dbReference type="CDD" id="cd06257">
    <property type="entry name" value="DnaJ"/>
    <property type="match status" value="1"/>
</dbReference>
<evidence type="ECO:0000256" key="6">
    <source>
        <dbReference type="SAM" id="Phobius"/>
    </source>
</evidence>
<keyword evidence="3 6" id="KW-1133">Transmembrane helix</keyword>
<organism evidence="8 9">
    <name type="scientific">Emcibacter nanhaiensis</name>
    <dbReference type="NCBI Taxonomy" id="1505037"/>
    <lineage>
        <taxon>Bacteria</taxon>
        <taxon>Pseudomonadati</taxon>
        <taxon>Pseudomonadota</taxon>
        <taxon>Alphaproteobacteria</taxon>
        <taxon>Emcibacterales</taxon>
        <taxon>Emcibacteraceae</taxon>
        <taxon>Emcibacter</taxon>
    </lineage>
</organism>
<dbReference type="Proteomes" id="UP000319148">
    <property type="component" value="Unassembled WGS sequence"/>
</dbReference>
<sequence length="156" mass="17061">MPQLLLIIGLIILVFVAVNYFKQADPKKLATLSRYVVAAVLAGLGLFILLRGNVYVALVLATGAVLAWQGTLWNYLAGRAGKNGGNTSETNRRSGRPSMAREEALEVLGLKGHPTVTEIKEAHHKLIRKIHPDQGGSDYLAMKINDARDVLLNEYK</sequence>
<dbReference type="PANTHER" id="PTHR12763">
    <property type="match status" value="1"/>
</dbReference>
<evidence type="ECO:0000313" key="8">
    <source>
        <dbReference type="EMBL" id="TPD63184.1"/>
    </source>
</evidence>
<accession>A0A501PT95</accession>
<feature type="transmembrane region" description="Helical" evidence="6">
    <location>
        <begin position="56"/>
        <end position="76"/>
    </location>
</feature>
<dbReference type="InterPro" id="IPR036869">
    <property type="entry name" value="J_dom_sf"/>
</dbReference>
<keyword evidence="2 6" id="KW-0812">Transmembrane</keyword>
<gene>
    <name evidence="8" type="ORF">FIV46_03660</name>
</gene>
<dbReference type="EMBL" id="VFIY01000004">
    <property type="protein sequence ID" value="TPD63184.1"/>
    <property type="molecule type" value="Genomic_DNA"/>
</dbReference>
<dbReference type="RefSeq" id="WP_139938478.1">
    <property type="nucleotide sequence ID" value="NZ_JBHSYP010000022.1"/>
</dbReference>